<dbReference type="CDD" id="cd00342">
    <property type="entry name" value="gram_neg_porins"/>
    <property type="match status" value="1"/>
</dbReference>
<keyword evidence="5" id="KW-0812">Transmembrane</keyword>
<feature type="signal peptide" evidence="11">
    <location>
        <begin position="1"/>
        <end position="27"/>
    </location>
</feature>
<dbReference type="AlphaFoldDB" id="A0AAI9WN31"/>
<evidence type="ECO:0000256" key="3">
    <source>
        <dbReference type="ARBA" id="ARBA00022448"/>
    </source>
</evidence>
<dbReference type="Pfam" id="PF13609">
    <property type="entry name" value="Porin_4"/>
    <property type="match status" value="1"/>
</dbReference>
<dbReference type="InterPro" id="IPR050298">
    <property type="entry name" value="Gram-neg_bact_OMP"/>
</dbReference>
<keyword evidence="6 11" id="KW-0732">Signal</keyword>
<reference evidence="13 14" key="1">
    <citation type="submission" date="2019-10" db="EMBL/GenBank/DDBJ databases">
        <title>Genome diversity of Sutterella seckii.</title>
        <authorList>
            <person name="Chaplin A.V."/>
            <person name="Sokolova S.R."/>
            <person name="Mosin K.A."/>
            <person name="Ivanova E.L."/>
            <person name="Kochetkova T.O."/>
            <person name="Goltsov A.Y."/>
            <person name="Trofimov D.Y."/>
            <person name="Efimov B.A."/>
        </authorList>
    </citation>
    <scope>NUCLEOTIDE SEQUENCE [LARGE SCALE GENOMIC DNA]</scope>
    <source>
        <strain evidence="13 14">ASD3426</strain>
    </source>
</reference>
<dbReference type="EMBL" id="WEHW01000016">
    <property type="protein sequence ID" value="KAB7651363.1"/>
    <property type="molecule type" value="Genomic_DNA"/>
</dbReference>
<comment type="subunit">
    <text evidence="2">Homotrimer.</text>
</comment>
<evidence type="ECO:0000256" key="9">
    <source>
        <dbReference type="ARBA" id="ARBA00023136"/>
    </source>
</evidence>
<keyword evidence="4" id="KW-1134">Transmembrane beta strand</keyword>
<dbReference type="Gene3D" id="2.40.160.10">
    <property type="entry name" value="Porin"/>
    <property type="match status" value="1"/>
</dbReference>
<gene>
    <name evidence="13" type="ORF">GBM96_06085</name>
</gene>
<evidence type="ECO:0000256" key="2">
    <source>
        <dbReference type="ARBA" id="ARBA00011233"/>
    </source>
</evidence>
<dbReference type="Proteomes" id="UP000469462">
    <property type="component" value="Unassembled WGS sequence"/>
</dbReference>
<dbReference type="InterPro" id="IPR023614">
    <property type="entry name" value="Porin_dom_sf"/>
</dbReference>
<dbReference type="GO" id="GO:0046930">
    <property type="term" value="C:pore complex"/>
    <property type="evidence" value="ECO:0007669"/>
    <property type="project" value="UniProtKB-KW"/>
</dbReference>
<evidence type="ECO:0000256" key="10">
    <source>
        <dbReference type="ARBA" id="ARBA00023237"/>
    </source>
</evidence>
<accession>A0AAI9WN31</accession>
<dbReference type="PANTHER" id="PTHR34501:SF9">
    <property type="entry name" value="MAJOR OUTER MEMBRANE PROTEIN P.IA"/>
    <property type="match status" value="1"/>
</dbReference>
<dbReference type="GO" id="GO:0015288">
    <property type="term" value="F:porin activity"/>
    <property type="evidence" value="ECO:0007669"/>
    <property type="project" value="UniProtKB-KW"/>
</dbReference>
<dbReference type="SUPFAM" id="SSF56935">
    <property type="entry name" value="Porins"/>
    <property type="match status" value="1"/>
</dbReference>
<keyword evidence="8" id="KW-0626">Porin</keyword>
<feature type="domain" description="Porin" evidence="12">
    <location>
        <begin position="13"/>
        <end position="372"/>
    </location>
</feature>
<dbReference type="GO" id="GO:0006811">
    <property type="term" value="P:monoatomic ion transport"/>
    <property type="evidence" value="ECO:0007669"/>
    <property type="project" value="UniProtKB-KW"/>
</dbReference>
<evidence type="ECO:0000256" key="4">
    <source>
        <dbReference type="ARBA" id="ARBA00022452"/>
    </source>
</evidence>
<organism evidence="13 14">
    <name type="scientific">Sutterella seckii</name>
    <dbReference type="NCBI Taxonomy" id="1944635"/>
    <lineage>
        <taxon>Bacteria</taxon>
        <taxon>Pseudomonadati</taxon>
        <taxon>Pseudomonadota</taxon>
        <taxon>Betaproteobacteria</taxon>
        <taxon>Burkholderiales</taxon>
        <taxon>Sutterellaceae</taxon>
        <taxon>Sutterella</taxon>
    </lineage>
</organism>
<evidence type="ECO:0000259" key="12">
    <source>
        <dbReference type="Pfam" id="PF13609"/>
    </source>
</evidence>
<keyword evidence="10" id="KW-0998">Cell outer membrane</keyword>
<comment type="caution">
    <text evidence="13">The sequence shown here is derived from an EMBL/GenBank/DDBJ whole genome shotgun (WGS) entry which is preliminary data.</text>
</comment>
<evidence type="ECO:0000256" key="11">
    <source>
        <dbReference type="SAM" id="SignalP"/>
    </source>
</evidence>
<evidence type="ECO:0000313" key="14">
    <source>
        <dbReference type="Proteomes" id="UP000469462"/>
    </source>
</evidence>
<evidence type="ECO:0000256" key="6">
    <source>
        <dbReference type="ARBA" id="ARBA00022729"/>
    </source>
</evidence>
<evidence type="ECO:0000256" key="1">
    <source>
        <dbReference type="ARBA" id="ARBA00004571"/>
    </source>
</evidence>
<evidence type="ECO:0000256" key="8">
    <source>
        <dbReference type="ARBA" id="ARBA00023114"/>
    </source>
</evidence>
<protein>
    <submittedName>
        <fullName evidence="13">Porin</fullName>
    </submittedName>
</protein>
<evidence type="ECO:0000256" key="7">
    <source>
        <dbReference type="ARBA" id="ARBA00023065"/>
    </source>
</evidence>
<proteinExistence type="predicted"/>
<keyword evidence="9" id="KW-0472">Membrane</keyword>
<dbReference type="GO" id="GO:0009279">
    <property type="term" value="C:cell outer membrane"/>
    <property type="evidence" value="ECO:0007669"/>
    <property type="project" value="UniProtKB-SubCell"/>
</dbReference>
<evidence type="ECO:0000313" key="13">
    <source>
        <dbReference type="EMBL" id="KAB7651363.1"/>
    </source>
</evidence>
<keyword evidence="7" id="KW-0406">Ion transport</keyword>
<dbReference type="RefSeq" id="WP_139688938.1">
    <property type="nucleotide sequence ID" value="NZ_WEHW01000016.1"/>
</dbReference>
<dbReference type="InterPro" id="IPR033900">
    <property type="entry name" value="Gram_neg_porin_domain"/>
</dbReference>
<keyword evidence="14" id="KW-1185">Reference proteome</keyword>
<keyword evidence="3" id="KW-0813">Transport</keyword>
<evidence type="ECO:0000256" key="5">
    <source>
        <dbReference type="ARBA" id="ARBA00022692"/>
    </source>
</evidence>
<dbReference type="PANTHER" id="PTHR34501">
    <property type="entry name" value="PROTEIN YDDL-RELATED"/>
    <property type="match status" value="1"/>
</dbReference>
<feature type="chain" id="PRO_5042514571" evidence="11">
    <location>
        <begin position="28"/>
        <end position="398"/>
    </location>
</feature>
<comment type="subcellular location">
    <subcellularLocation>
        <location evidence="1">Cell outer membrane</location>
        <topology evidence="1">Multi-pass membrane protein</topology>
    </subcellularLocation>
</comment>
<sequence>MDLFSNFKTKQSLAVIGAFLCAGAAQAADVQLYGVLDTGFLYTHDRLENQGGRFQDEYQGTASAGSLVMESSINYGSRFGLKGSEEFAPGVRLGFVLESGIMTDSGEFKTANRIFDREAQLYLESDLGRLAFGRIGPVSGSIGAYHQLTLRGDALDGGFYWLTRNVYDNMVTYVSPDFAGAKAYLQYSFETNSSAGLEGNADAERYASAAITLDRGPLQAVVMADTIMRSSTADPRLGDAYSVGFGANYKIGDVTPYLGFQLGRNETVWNWVGASSFLSANYLAKHNVSGVIGQFDGWSTTVGALFENMPGTPGANIQAAVFYGKADGEIFNAGKTTEKAAFEEDLEKYGFIAMYIFPLSKKALVYAGGAYTAERMERSGADIDHDTWQAAAGMAIAF</sequence>
<name>A0AAI9WN31_9BURK</name>